<keyword evidence="8" id="KW-1185">Reference proteome</keyword>
<evidence type="ECO:0000256" key="4">
    <source>
        <dbReference type="ARBA" id="ARBA00022777"/>
    </source>
</evidence>
<dbReference type="GO" id="GO:0004674">
    <property type="term" value="F:protein serine/threonine kinase activity"/>
    <property type="evidence" value="ECO:0007669"/>
    <property type="project" value="UniProtKB-KW"/>
</dbReference>
<dbReference type="InterPro" id="IPR011009">
    <property type="entry name" value="Kinase-like_dom_sf"/>
</dbReference>
<keyword evidence="2" id="KW-0808">Transferase</keyword>
<keyword evidence="5" id="KW-0067">ATP-binding</keyword>
<dbReference type="Gene3D" id="3.30.200.20">
    <property type="entry name" value="Phosphorylase Kinase, domain 1"/>
    <property type="match status" value="1"/>
</dbReference>
<name>A0AAV8DJH5_9POAL</name>
<evidence type="ECO:0000256" key="2">
    <source>
        <dbReference type="ARBA" id="ARBA00022679"/>
    </source>
</evidence>
<dbReference type="PANTHER" id="PTHR24058">
    <property type="entry name" value="DUAL SPECIFICITY PROTEIN KINASE"/>
    <property type="match status" value="1"/>
</dbReference>
<evidence type="ECO:0000256" key="1">
    <source>
        <dbReference type="ARBA" id="ARBA00022527"/>
    </source>
</evidence>
<evidence type="ECO:0000256" key="3">
    <source>
        <dbReference type="ARBA" id="ARBA00022741"/>
    </source>
</evidence>
<evidence type="ECO:0000313" key="8">
    <source>
        <dbReference type="Proteomes" id="UP001140206"/>
    </source>
</evidence>
<dbReference type="FunFam" id="3.30.200.20:FF:000216">
    <property type="entry name" value="Putative serine/threonine-protein kinase dyrk2"/>
    <property type="match status" value="1"/>
</dbReference>
<dbReference type="InterPro" id="IPR050494">
    <property type="entry name" value="Ser_Thr_dual-spec_kinase"/>
</dbReference>
<accession>A0AAV8DJH5</accession>
<feature type="domain" description="Protein kinase" evidence="6">
    <location>
        <begin position="194"/>
        <end position="299"/>
    </location>
</feature>
<gene>
    <name evidence="7" type="ORF">LUZ62_077454</name>
</gene>
<evidence type="ECO:0000259" key="6">
    <source>
        <dbReference type="PROSITE" id="PS50011"/>
    </source>
</evidence>
<evidence type="ECO:0000313" key="7">
    <source>
        <dbReference type="EMBL" id="KAJ4767079.1"/>
    </source>
</evidence>
<keyword evidence="3" id="KW-0547">Nucleotide-binding</keyword>
<sequence length="299" mass="34055">MYNNSSEFFNESSWWYDESLTRGPCKDKFVTSTDSGTGNCEDGAESGIVYNCNSPLCDCCKGREIPVGLEWERCSVLEGDTLRDASLKELEIVASYMADSAAPDFEPELEVKSTKIVNADVSFEMGDFGPLNGDGDEDLGRKNAEEVEEKETSVELAFSNFMKEYEIFDLRIIHRKNKKQGFPIILNSVIAGRYYVTEYLGSAAFSKVVRAHDLQTGMDVCLKIIKNDKEFFDQSLDEIKLLKSVNKYDPSDEHHILRLYDYFYYQKYNQESGGEVYFNIPRIQAIACQCLEALVYLHN</sequence>
<evidence type="ECO:0000256" key="5">
    <source>
        <dbReference type="ARBA" id="ARBA00022840"/>
    </source>
</evidence>
<proteinExistence type="predicted"/>
<reference evidence="7" key="1">
    <citation type="submission" date="2022-08" db="EMBL/GenBank/DDBJ databases">
        <authorList>
            <person name="Marques A."/>
        </authorList>
    </citation>
    <scope>NUCLEOTIDE SEQUENCE</scope>
    <source>
        <strain evidence="7">RhyPub2mFocal</strain>
        <tissue evidence="7">Leaves</tissue>
    </source>
</reference>
<keyword evidence="4 7" id="KW-0418">Kinase</keyword>
<organism evidence="7 8">
    <name type="scientific">Rhynchospora pubera</name>
    <dbReference type="NCBI Taxonomy" id="906938"/>
    <lineage>
        <taxon>Eukaryota</taxon>
        <taxon>Viridiplantae</taxon>
        <taxon>Streptophyta</taxon>
        <taxon>Embryophyta</taxon>
        <taxon>Tracheophyta</taxon>
        <taxon>Spermatophyta</taxon>
        <taxon>Magnoliopsida</taxon>
        <taxon>Liliopsida</taxon>
        <taxon>Poales</taxon>
        <taxon>Cyperaceae</taxon>
        <taxon>Cyperoideae</taxon>
        <taxon>Rhynchosporeae</taxon>
        <taxon>Rhynchospora</taxon>
    </lineage>
</organism>
<keyword evidence="1" id="KW-0723">Serine/threonine-protein kinase</keyword>
<dbReference type="Proteomes" id="UP001140206">
    <property type="component" value="Chromosome 4"/>
</dbReference>
<dbReference type="PROSITE" id="PS50011">
    <property type="entry name" value="PROTEIN_KINASE_DOM"/>
    <property type="match status" value="1"/>
</dbReference>
<protein>
    <submittedName>
        <fullName evidence="7">Dual specificity protein kinase pom1</fullName>
    </submittedName>
</protein>
<dbReference type="SUPFAM" id="SSF56112">
    <property type="entry name" value="Protein kinase-like (PK-like)"/>
    <property type="match status" value="1"/>
</dbReference>
<dbReference type="GO" id="GO:0005524">
    <property type="term" value="F:ATP binding"/>
    <property type="evidence" value="ECO:0007669"/>
    <property type="project" value="UniProtKB-KW"/>
</dbReference>
<dbReference type="EMBL" id="JAMFTS010000004">
    <property type="protein sequence ID" value="KAJ4767079.1"/>
    <property type="molecule type" value="Genomic_DNA"/>
</dbReference>
<dbReference type="InterPro" id="IPR000719">
    <property type="entry name" value="Prot_kinase_dom"/>
</dbReference>
<dbReference type="PANTHER" id="PTHR24058:SF63">
    <property type="entry name" value="OS05G0466900 PROTEIN"/>
    <property type="match status" value="1"/>
</dbReference>
<comment type="caution">
    <text evidence="7">The sequence shown here is derived from an EMBL/GenBank/DDBJ whole genome shotgun (WGS) entry which is preliminary data.</text>
</comment>
<dbReference type="AlphaFoldDB" id="A0AAV8DJH5"/>